<reference evidence="1 2" key="2">
    <citation type="submission" date="2007-11" db="EMBL/GenBank/DDBJ databases">
        <authorList>
            <person name="Fulton L."/>
            <person name="Clifton S."/>
            <person name="Fulton B."/>
            <person name="Xu J."/>
            <person name="Minx P."/>
            <person name="Pepin K.H."/>
            <person name="Johnson M."/>
            <person name="Thiruvilangam P."/>
            <person name="Bhonagiri V."/>
            <person name="Nash W.E."/>
            <person name="Mardis E.R."/>
            <person name="Wilson R.K."/>
        </authorList>
    </citation>
    <scope>NUCLEOTIDE SEQUENCE [LARGE SCALE GENOMIC DNA]</scope>
    <source>
        <strain evidence="1 2">ATCC 43183</strain>
    </source>
</reference>
<dbReference type="HOGENOM" id="CLU_2033448_0_0_10"/>
<sequence length="121" mass="13740">MKNVFRMLRCCNKQAEQSGFTVAGTVPVSHRIPFYTTRWNNGVYHLSGDKYSGLFLIDKGKGGIMQPVLRSDLLCITDLLCFAGWIFSSLGTIFPVSWDEYFQLIRRITKRGLSVILPDCL</sequence>
<comment type="caution">
    <text evidence="1">The sequence shown here is derived from an EMBL/GenBank/DDBJ whole genome shotgun (WGS) entry which is preliminary data.</text>
</comment>
<organism evidence="1 2">
    <name type="scientific">Bacteroides stercoris ATCC 43183</name>
    <dbReference type="NCBI Taxonomy" id="449673"/>
    <lineage>
        <taxon>Bacteria</taxon>
        <taxon>Pseudomonadati</taxon>
        <taxon>Bacteroidota</taxon>
        <taxon>Bacteroidia</taxon>
        <taxon>Bacteroidales</taxon>
        <taxon>Bacteroidaceae</taxon>
        <taxon>Bacteroides</taxon>
    </lineage>
</organism>
<accession>B0NMC2</accession>
<reference evidence="1 2" key="1">
    <citation type="submission" date="2007-11" db="EMBL/GenBank/DDBJ databases">
        <title>Draft genome sequence of Bacteroides stercoris(ATCC 43183).</title>
        <authorList>
            <person name="Sudarsanam P."/>
            <person name="Ley R."/>
            <person name="Guruge J."/>
            <person name="Turnbaugh P.J."/>
            <person name="Mahowald M."/>
            <person name="Liep D."/>
            <person name="Gordon J."/>
        </authorList>
    </citation>
    <scope>NUCLEOTIDE SEQUENCE [LARGE SCALE GENOMIC DNA]</scope>
    <source>
        <strain evidence="1 2">ATCC 43183</strain>
    </source>
</reference>
<dbReference type="Proteomes" id="UP000004713">
    <property type="component" value="Unassembled WGS sequence"/>
</dbReference>
<name>B0NMC2_BACSE</name>
<protein>
    <submittedName>
        <fullName evidence="1">Uncharacterized protein</fullName>
    </submittedName>
</protein>
<evidence type="ECO:0000313" key="2">
    <source>
        <dbReference type="Proteomes" id="UP000004713"/>
    </source>
</evidence>
<dbReference type="AlphaFoldDB" id="B0NMC2"/>
<gene>
    <name evidence="1" type="ORF">BACSTE_00634</name>
</gene>
<evidence type="ECO:0000313" key="1">
    <source>
        <dbReference type="EMBL" id="EDS16503.1"/>
    </source>
</evidence>
<proteinExistence type="predicted"/>
<dbReference type="EMBL" id="ABFZ02000016">
    <property type="protein sequence ID" value="EDS16503.1"/>
    <property type="molecule type" value="Genomic_DNA"/>
</dbReference>